<dbReference type="Pfam" id="PF02594">
    <property type="entry name" value="DUF167"/>
    <property type="match status" value="1"/>
</dbReference>
<evidence type="ECO:0000256" key="2">
    <source>
        <dbReference type="HAMAP-Rule" id="MF_00634"/>
    </source>
</evidence>
<dbReference type="GO" id="GO:0005737">
    <property type="term" value="C:cytoplasm"/>
    <property type="evidence" value="ECO:0007669"/>
    <property type="project" value="TreeGrafter"/>
</dbReference>
<evidence type="ECO:0000256" key="1">
    <source>
        <dbReference type="ARBA" id="ARBA00010364"/>
    </source>
</evidence>
<protein>
    <recommendedName>
        <fullName evidence="2">UPF0235 protein HOV93_11060</fullName>
    </recommendedName>
</protein>
<dbReference type="Gene3D" id="3.30.1200.10">
    <property type="entry name" value="YggU-like"/>
    <property type="match status" value="1"/>
</dbReference>
<comment type="similarity">
    <text evidence="1 2">Belongs to the UPF0235 family.</text>
</comment>
<keyword evidence="4" id="KW-1185">Reference proteome</keyword>
<dbReference type="InterPro" id="IPR003746">
    <property type="entry name" value="DUF167"/>
</dbReference>
<reference evidence="3 4" key="1">
    <citation type="submission" date="2020-05" db="EMBL/GenBank/DDBJ databases">
        <title>Bremerella alba sp. nov., a novel planctomycete isolated from the surface of the macroalga Fucus spiralis.</title>
        <authorList>
            <person name="Godinho O."/>
            <person name="Botelho R."/>
            <person name="Albuquerque L."/>
            <person name="Wiegand S."/>
            <person name="Da Costa M.S."/>
            <person name="Lobo-Da-Cunha A."/>
            <person name="Jogler C."/>
            <person name="Lage O.M."/>
        </authorList>
    </citation>
    <scope>NUCLEOTIDE SEQUENCE [LARGE SCALE GENOMIC DNA]</scope>
    <source>
        <strain evidence="3 4">FF15</strain>
    </source>
</reference>
<dbReference type="PANTHER" id="PTHR13420">
    <property type="entry name" value="UPF0235 PROTEIN C15ORF40"/>
    <property type="match status" value="1"/>
</dbReference>
<organism evidence="3 4">
    <name type="scientific">Bremerella alba</name>
    <dbReference type="NCBI Taxonomy" id="980252"/>
    <lineage>
        <taxon>Bacteria</taxon>
        <taxon>Pseudomonadati</taxon>
        <taxon>Planctomycetota</taxon>
        <taxon>Planctomycetia</taxon>
        <taxon>Pirellulales</taxon>
        <taxon>Pirellulaceae</taxon>
        <taxon>Bremerella</taxon>
    </lineage>
</organism>
<name>A0A7V8V2Y0_9BACT</name>
<comment type="caution">
    <text evidence="3">The sequence shown here is derived from an EMBL/GenBank/DDBJ whole genome shotgun (WGS) entry which is preliminary data.</text>
</comment>
<dbReference type="PANTHER" id="PTHR13420:SF7">
    <property type="entry name" value="UPF0235 PROTEIN C15ORF40"/>
    <property type="match status" value="1"/>
</dbReference>
<dbReference type="RefSeq" id="WP_207395428.1">
    <property type="nucleotide sequence ID" value="NZ_JABRWO010000002.1"/>
</dbReference>
<dbReference type="Proteomes" id="UP000551616">
    <property type="component" value="Unassembled WGS sequence"/>
</dbReference>
<evidence type="ECO:0000313" key="4">
    <source>
        <dbReference type="Proteomes" id="UP000551616"/>
    </source>
</evidence>
<evidence type="ECO:0000313" key="3">
    <source>
        <dbReference type="EMBL" id="MBA2113953.1"/>
    </source>
</evidence>
<dbReference type="HAMAP" id="MF_00634">
    <property type="entry name" value="UPF0235"/>
    <property type="match status" value="1"/>
</dbReference>
<accession>A0A7V8V2Y0</accession>
<dbReference type="AlphaFoldDB" id="A0A7V8V2Y0"/>
<gene>
    <name evidence="3" type="ORF">HOV93_11060</name>
</gene>
<proteinExistence type="inferred from homology"/>
<dbReference type="EMBL" id="JABRWO010000002">
    <property type="protein sequence ID" value="MBA2113953.1"/>
    <property type="molecule type" value="Genomic_DNA"/>
</dbReference>
<sequence>MVDVNITPHPEGCLLDLKAQPGARKAEFRGFQNGALKVCVTQVAEKGKANKAILSLLRKAWGLKGSQLEIVSGQTASHKRLLIRDLSPQKMLQLLKDCGLKDE</sequence>
<dbReference type="SMART" id="SM01152">
    <property type="entry name" value="DUF167"/>
    <property type="match status" value="1"/>
</dbReference>
<dbReference type="SUPFAM" id="SSF69786">
    <property type="entry name" value="YggU-like"/>
    <property type="match status" value="1"/>
</dbReference>
<dbReference type="NCBIfam" id="TIGR00251">
    <property type="entry name" value="DUF167 family protein"/>
    <property type="match status" value="1"/>
</dbReference>
<dbReference type="InterPro" id="IPR036591">
    <property type="entry name" value="YggU-like_sf"/>
</dbReference>